<comment type="caution">
    <text evidence="1">The sequence shown here is derived from an EMBL/GenBank/DDBJ whole genome shotgun (WGS) entry which is preliminary data.</text>
</comment>
<gene>
    <name evidence="1" type="ORF">ENG14_02385</name>
</gene>
<evidence type="ECO:0000313" key="1">
    <source>
        <dbReference type="EMBL" id="HDL89734.1"/>
    </source>
</evidence>
<dbReference type="EMBL" id="DQZW01000112">
    <property type="protein sequence ID" value="HDL89734.1"/>
    <property type="molecule type" value="Genomic_DNA"/>
</dbReference>
<name>A0A7C0WRP4_9BACT</name>
<dbReference type="Proteomes" id="UP000886355">
    <property type="component" value="Unassembled WGS sequence"/>
</dbReference>
<protein>
    <submittedName>
        <fullName evidence="1">Uncharacterized protein</fullName>
    </submittedName>
</protein>
<reference evidence="1" key="1">
    <citation type="journal article" date="2020" name="mSystems">
        <title>Genome- and Community-Level Interaction Insights into Carbon Utilization and Element Cycling Functions of Hydrothermarchaeota in Hydrothermal Sediment.</title>
        <authorList>
            <person name="Zhou Z."/>
            <person name="Liu Y."/>
            <person name="Xu W."/>
            <person name="Pan J."/>
            <person name="Luo Z.H."/>
            <person name="Li M."/>
        </authorList>
    </citation>
    <scope>NUCLEOTIDE SEQUENCE [LARGE SCALE GENOMIC DNA]</scope>
    <source>
        <strain evidence="1">HyVt-19</strain>
    </source>
</reference>
<dbReference type="AlphaFoldDB" id="A0A7C0WRP4"/>
<accession>A0A7C0WRP4</accession>
<organism evidence="1">
    <name type="scientific">Thermodesulforhabdus norvegica</name>
    <dbReference type="NCBI Taxonomy" id="39841"/>
    <lineage>
        <taxon>Bacteria</taxon>
        <taxon>Pseudomonadati</taxon>
        <taxon>Thermodesulfobacteriota</taxon>
        <taxon>Syntrophobacteria</taxon>
        <taxon>Syntrophobacterales</taxon>
        <taxon>Thermodesulforhabdaceae</taxon>
        <taxon>Thermodesulforhabdus</taxon>
    </lineage>
</organism>
<proteinExistence type="predicted"/>
<sequence>MKTLSVRYNKALDRVLVTSVSQEGEVNRGHYNKDQLQELRDKIDACLVEIWYEEERVPEQKRAEAN</sequence>